<comment type="caution">
    <text evidence="13">The sequence shown here is derived from an EMBL/GenBank/DDBJ whole genome shotgun (WGS) entry which is preliminary data.</text>
</comment>
<protein>
    <recommendedName>
        <fullName evidence="3">aspartate kinase</fullName>
        <ecNumber evidence="3">2.7.2.4</ecNumber>
    </recommendedName>
</protein>
<dbReference type="InterPro" id="IPR022657">
    <property type="entry name" value="De-COase2_CS"/>
</dbReference>
<evidence type="ECO:0000256" key="7">
    <source>
        <dbReference type="ARBA" id="ARBA00022793"/>
    </source>
</evidence>
<dbReference type="PANTHER" id="PTHR43727:SF2">
    <property type="entry name" value="GROUP IV DECARBOXYLASE"/>
    <property type="match status" value="1"/>
</dbReference>
<dbReference type="PANTHER" id="PTHR43727">
    <property type="entry name" value="DIAMINOPIMELATE DECARBOXYLASE"/>
    <property type="match status" value="1"/>
</dbReference>
<keyword evidence="11" id="KW-0028">Amino-acid biosynthesis</keyword>
<evidence type="ECO:0000256" key="5">
    <source>
        <dbReference type="ARBA" id="ARBA00022741"/>
    </source>
</evidence>
<dbReference type="SUPFAM" id="SSF53633">
    <property type="entry name" value="Carbamate kinase-like"/>
    <property type="match status" value="1"/>
</dbReference>
<evidence type="ECO:0000256" key="4">
    <source>
        <dbReference type="ARBA" id="ARBA00022679"/>
    </source>
</evidence>
<dbReference type="InterPro" id="IPR009006">
    <property type="entry name" value="Ala_racemase/Decarboxylase_C"/>
</dbReference>
<dbReference type="EC" id="2.7.2.4" evidence="3"/>
<dbReference type="InterPro" id="IPR001341">
    <property type="entry name" value="Asp_kinase"/>
</dbReference>
<dbReference type="SUPFAM" id="SSF50621">
    <property type="entry name" value="Alanine racemase C-terminal domain-like"/>
    <property type="match status" value="1"/>
</dbReference>
<dbReference type="InterPro" id="IPR018042">
    <property type="entry name" value="Aspartate_kinase_CS"/>
</dbReference>
<comment type="pathway">
    <text evidence="11">Amino-acid biosynthesis; L-threonine biosynthesis; L-threonine from L-aspartate: step 1/5.</text>
</comment>
<evidence type="ECO:0000256" key="2">
    <source>
        <dbReference type="ARBA" id="ARBA00004766"/>
    </source>
</evidence>
<comment type="pathway">
    <text evidence="11">Amino-acid biosynthesis; L-methionine biosynthesis via de novo pathway; L-homoserine from L-aspartate: step 1/3.</text>
</comment>
<sequence>MQPFVVIKFGGTSVSGLPQWESIATVIRSRLDEGVKPVVVHSAIRGVTDRLQAIADDETPDAEAALAEIADLHRALAVELGLGPTPDLDAELERLARAVRARHDATGPSAARTAEILACGERLTSAVGVPWLQAQGFDVTRVDATELLHSRPRAQAGATALDRERDYLSALCDSEADEAVRARLAEAGEVVVTQGFTARHPDGSTVVLGRGGSDTAAAYLAGKLDARRLEVWSDVPGMFTADPRRIPSARLIHRLDYAEAQEITTTGSRVLHPRCIPALRSRRIPIHLHSTLHPHLRGTEVLPATERGHAHLKAISRKDDVVLITMETLGMWQEVGFLARAFQVVAEAGLSIDLVSTSETSVTASLDASANLLDSALLAEVVDRLSAFCRVEVIASCSAISLVGRNVRGLLHRLGPALEIFEEHRIHMVSLASSDLNLTFVVDEEQADRVVERLHAILLIEAARTEPDGPFGPPWTRIRAGILEPEEQRERWWHRRRDELIAIAAEKGGAFVYDLDTVASQMRKLLAVEPVSRVMYAMKANAHPDILRTVRATGGGFECVSPGEIERLEEVFDDLRADEIIFTPNFAPRADYAFALDRGIPLTLDALHPLQQWPDLFAGREVLLRVDPGWGSGHHEKVVTGGRHSKFGIPHFEIDEARALVERIGARVIGLHTHSGSGILDPDHWTRVGERLAELAEAFPEVRIVNVGGGFGVPDREGLPPLPLEALGDGLTELRARHPHLELWVEPGRFVVSEAGVLLGRITQIKGKKGLRYVGLTVGMNSLIRPALYGAYHQIVNLTRLGEPPEGPVQVVGPICESGDRLGTDRPFPESREGDVVLIANAGAYGRVMSSEYNLRAPAEEVVLGA</sequence>
<name>A0ABU9ED31_9BACT</name>
<evidence type="ECO:0000256" key="8">
    <source>
        <dbReference type="ARBA" id="ARBA00022840"/>
    </source>
</evidence>
<dbReference type="InterPro" id="IPR022644">
    <property type="entry name" value="De-COase2_N"/>
</dbReference>
<dbReference type="NCBIfam" id="NF006515">
    <property type="entry name" value="PRK08961.1"/>
    <property type="match status" value="1"/>
</dbReference>
<dbReference type="InterPro" id="IPR002912">
    <property type="entry name" value="ACT_dom"/>
</dbReference>
<keyword evidence="9" id="KW-0663">Pyridoxal phosphate</keyword>
<dbReference type="InterPro" id="IPR029066">
    <property type="entry name" value="PLP-binding_barrel"/>
</dbReference>
<reference evidence="13 14" key="1">
    <citation type="submission" date="2024-02" db="EMBL/GenBank/DDBJ databases">
        <title>A novel Gemmatimonadota bacterium.</title>
        <authorList>
            <person name="Du Z.-J."/>
            <person name="Ye Y.-Q."/>
        </authorList>
    </citation>
    <scope>NUCLEOTIDE SEQUENCE [LARGE SCALE GENOMIC DNA]</scope>
    <source>
        <strain evidence="13 14">DH-20</strain>
    </source>
</reference>
<dbReference type="InterPro" id="IPR045865">
    <property type="entry name" value="ACT-like_dom_sf"/>
</dbReference>
<evidence type="ECO:0000256" key="10">
    <source>
        <dbReference type="ARBA" id="ARBA00023239"/>
    </source>
</evidence>
<evidence type="ECO:0000256" key="6">
    <source>
        <dbReference type="ARBA" id="ARBA00022777"/>
    </source>
</evidence>
<dbReference type="InterPro" id="IPR011246">
    <property type="entry name" value="DAP_dec_asp_kin"/>
</dbReference>
<dbReference type="PIRSF" id="PIRSF036459">
    <property type="entry name" value="DAP_dec_asp_kin"/>
    <property type="match status" value="1"/>
</dbReference>
<keyword evidence="5" id="KW-0547">Nucleotide-binding</keyword>
<dbReference type="PRINTS" id="PR01181">
    <property type="entry name" value="DAPDCRBXLASE"/>
</dbReference>
<dbReference type="EMBL" id="JBBHLI010000013">
    <property type="protein sequence ID" value="MEK9502637.1"/>
    <property type="molecule type" value="Genomic_DNA"/>
</dbReference>
<dbReference type="Pfam" id="PF00696">
    <property type="entry name" value="AA_kinase"/>
    <property type="match status" value="1"/>
</dbReference>
<proteinExistence type="predicted"/>
<evidence type="ECO:0000313" key="13">
    <source>
        <dbReference type="EMBL" id="MEK9502637.1"/>
    </source>
</evidence>
<keyword evidence="7" id="KW-0210">Decarboxylase</keyword>
<dbReference type="InterPro" id="IPR022653">
    <property type="entry name" value="De-COase2_pyr-phos_BS"/>
</dbReference>
<dbReference type="Gene3D" id="3.30.70.260">
    <property type="match status" value="2"/>
</dbReference>
<keyword evidence="4 13" id="KW-0808">Transferase</keyword>
<comment type="pathway">
    <text evidence="2 11">Amino-acid biosynthesis; L-lysine biosynthesis via DAP pathway; (S)-tetrahydrodipicolinate from L-aspartate: step 1/4.</text>
</comment>
<evidence type="ECO:0000256" key="1">
    <source>
        <dbReference type="ARBA" id="ARBA00001933"/>
    </source>
</evidence>
<dbReference type="InterPro" id="IPR000183">
    <property type="entry name" value="Orn/DAP/Arg_de-COase"/>
</dbReference>
<dbReference type="Gene3D" id="3.40.1160.10">
    <property type="entry name" value="Acetylglutamate kinase-like"/>
    <property type="match status" value="1"/>
</dbReference>
<dbReference type="Gene3D" id="2.40.37.10">
    <property type="entry name" value="Lyase, Ornithine Decarboxylase, Chain A, domain 1"/>
    <property type="match status" value="1"/>
</dbReference>
<dbReference type="SUPFAM" id="SSF51419">
    <property type="entry name" value="PLP-binding barrel"/>
    <property type="match status" value="1"/>
</dbReference>
<keyword evidence="14" id="KW-1185">Reference proteome</keyword>
<keyword evidence="6 13" id="KW-0418">Kinase</keyword>
<dbReference type="GO" id="GO:0008836">
    <property type="term" value="F:diaminopimelate decarboxylase activity"/>
    <property type="evidence" value="ECO:0007669"/>
    <property type="project" value="UniProtKB-EC"/>
</dbReference>
<feature type="domain" description="ACT" evidence="12">
    <location>
        <begin position="326"/>
        <end position="399"/>
    </location>
</feature>
<evidence type="ECO:0000256" key="11">
    <source>
        <dbReference type="RuleBase" id="RU004249"/>
    </source>
</evidence>
<evidence type="ECO:0000259" key="12">
    <source>
        <dbReference type="PROSITE" id="PS51671"/>
    </source>
</evidence>
<dbReference type="PRINTS" id="PR01179">
    <property type="entry name" value="ODADCRBXLASE"/>
</dbReference>
<dbReference type="InterPro" id="IPR036393">
    <property type="entry name" value="AceGlu_kinase-like_sf"/>
</dbReference>
<dbReference type="PROSITE" id="PS00324">
    <property type="entry name" value="ASPARTOKINASE"/>
    <property type="match status" value="1"/>
</dbReference>
<dbReference type="InterPro" id="IPR001048">
    <property type="entry name" value="Asp/Glu/Uridylate_kinase"/>
</dbReference>
<organism evidence="13 14">
    <name type="scientific">Gaopeijia maritima</name>
    <dbReference type="NCBI Taxonomy" id="3119007"/>
    <lineage>
        <taxon>Bacteria</taxon>
        <taxon>Pseudomonadati</taxon>
        <taxon>Gemmatimonadota</taxon>
        <taxon>Longimicrobiia</taxon>
        <taxon>Gaopeijiales</taxon>
        <taxon>Gaopeijiaceae</taxon>
        <taxon>Gaopeijia</taxon>
    </lineage>
</organism>
<keyword evidence="10 13" id="KW-0456">Lyase</keyword>
<dbReference type="PROSITE" id="PS51671">
    <property type="entry name" value="ACT"/>
    <property type="match status" value="1"/>
</dbReference>
<keyword evidence="8" id="KW-0067">ATP-binding</keyword>
<comment type="cofactor">
    <cofactor evidence="1">
        <name>pyridoxal 5'-phosphate</name>
        <dbReference type="ChEBI" id="CHEBI:597326"/>
    </cofactor>
</comment>
<dbReference type="SUPFAM" id="SSF55021">
    <property type="entry name" value="ACT-like"/>
    <property type="match status" value="2"/>
</dbReference>
<gene>
    <name evidence="13" type="ORF">WI372_16705</name>
</gene>
<dbReference type="NCBIfam" id="TIGR00657">
    <property type="entry name" value="asp_kinases"/>
    <property type="match status" value="1"/>
</dbReference>
<evidence type="ECO:0000256" key="3">
    <source>
        <dbReference type="ARBA" id="ARBA00013059"/>
    </source>
</evidence>
<dbReference type="Pfam" id="PF02784">
    <property type="entry name" value="Orn_Arg_deC_N"/>
    <property type="match status" value="1"/>
</dbReference>
<dbReference type="RefSeq" id="WP_405282541.1">
    <property type="nucleotide sequence ID" value="NZ_CP144380.1"/>
</dbReference>
<accession>A0ABU9ED31</accession>
<dbReference type="InterPro" id="IPR002986">
    <property type="entry name" value="DAP_deCOOHase_LysA"/>
</dbReference>
<dbReference type="PROSITE" id="PS00878">
    <property type="entry name" value="ODR_DC_2_1"/>
    <property type="match status" value="1"/>
</dbReference>
<dbReference type="Gene3D" id="3.20.20.10">
    <property type="entry name" value="Alanine racemase"/>
    <property type="match status" value="1"/>
</dbReference>
<evidence type="ECO:0000256" key="9">
    <source>
        <dbReference type="ARBA" id="ARBA00022898"/>
    </source>
</evidence>
<dbReference type="PROSITE" id="PS00879">
    <property type="entry name" value="ODR_DC_2_2"/>
    <property type="match status" value="1"/>
</dbReference>
<dbReference type="Proteomes" id="UP001484239">
    <property type="component" value="Unassembled WGS sequence"/>
</dbReference>
<evidence type="ECO:0000313" key="14">
    <source>
        <dbReference type="Proteomes" id="UP001484239"/>
    </source>
</evidence>
<dbReference type="GO" id="GO:0004072">
    <property type="term" value="F:aspartate kinase activity"/>
    <property type="evidence" value="ECO:0007669"/>
    <property type="project" value="UniProtKB-EC"/>
</dbReference>